<evidence type="ECO:0000256" key="3">
    <source>
        <dbReference type="SAM" id="MobiDB-lite"/>
    </source>
</evidence>
<dbReference type="GO" id="GO:0042274">
    <property type="term" value="P:ribosomal small subunit biogenesis"/>
    <property type="evidence" value="ECO:0007669"/>
    <property type="project" value="TreeGrafter"/>
</dbReference>
<dbReference type="Gene3D" id="3.30.70.330">
    <property type="match status" value="1"/>
</dbReference>
<name>A0A316V8X6_9BASI</name>
<dbReference type="SMART" id="SM00360">
    <property type="entry name" value="RRM"/>
    <property type="match status" value="1"/>
</dbReference>
<dbReference type="PROSITE" id="PS50102">
    <property type="entry name" value="RRM"/>
    <property type="match status" value="1"/>
</dbReference>
<sequence>MAEAKLTKKQRKALEFRAKAGKGDAKTDEEVKEAKVDEQQDIEAEQPKDIKGKQKEADEAVTDDSVPVKPKEKKVKKAESTSEAEGKPSKTPTTRKRKQAEDVEASSDGKATKKKFDEDGNVVETTEQDTKEEKDTKSASANNDSKRYIVFVGNMSYKTTTEEITKHFADHCGEKPSVRLLTTKGDPSKAKELSKSKQKSIAKGKALDPGAPQSKGCAFVEFKQRDAMQKALQFHHTKLQGRSINVELTAGGGGKGAERKEKIAKKNKGLEEERRKLHEKYVKDTNKKSGEKEGQTETKKEEEPKRPQWGPNAAANGGKPRQATKIPRWAATGANATRLQT</sequence>
<evidence type="ECO:0000256" key="2">
    <source>
        <dbReference type="PROSITE-ProRule" id="PRU00176"/>
    </source>
</evidence>
<dbReference type="InterPro" id="IPR035979">
    <property type="entry name" value="RBD_domain_sf"/>
</dbReference>
<organism evidence="5 6">
    <name type="scientific">Meira miltonrushii</name>
    <dbReference type="NCBI Taxonomy" id="1280837"/>
    <lineage>
        <taxon>Eukaryota</taxon>
        <taxon>Fungi</taxon>
        <taxon>Dikarya</taxon>
        <taxon>Basidiomycota</taxon>
        <taxon>Ustilaginomycotina</taxon>
        <taxon>Exobasidiomycetes</taxon>
        <taxon>Exobasidiales</taxon>
        <taxon>Brachybasidiaceae</taxon>
        <taxon>Meira</taxon>
    </lineage>
</organism>
<feature type="compositionally biased region" description="Basic and acidic residues" evidence="3">
    <location>
        <begin position="268"/>
        <end position="306"/>
    </location>
</feature>
<proteinExistence type="predicted"/>
<feature type="compositionally biased region" description="Basic and acidic residues" evidence="3">
    <location>
        <begin position="128"/>
        <end position="137"/>
    </location>
</feature>
<dbReference type="InterPro" id="IPR000504">
    <property type="entry name" value="RRM_dom"/>
</dbReference>
<dbReference type="STRING" id="1280837.A0A316V8X6"/>
<dbReference type="EMBL" id="KZ819604">
    <property type="protein sequence ID" value="PWN33694.1"/>
    <property type="molecule type" value="Genomic_DNA"/>
</dbReference>
<feature type="compositionally biased region" description="Basic and acidic residues" evidence="3">
    <location>
        <begin position="45"/>
        <end position="58"/>
    </location>
</feature>
<dbReference type="SUPFAM" id="SSF54928">
    <property type="entry name" value="RNA-binding domain, RBD"/>
    <property type="match status" value="1"/>
</dbReference>
<dbReference type="GeneID" id="37020894"/>
<dbReference type="InParanoid" id="A0A316V8X6"/>
<dbReference type="CDD" id="cd12400">
    <property type="entry name" value="RRM_Nop6"/>
    <property type="match status" value="1"/>
</dbReference>
<feature type="compositionally biased region" description="Basic and acidic residues" evidence="3">
    <location>
        <begin position="77"/>
        <end position="88"/>
    </location>
</feature>
<feature type="compositionally biased region" description="Basic and acidic residues" evidence="3">
    <location>
        <begin position="186"/>
        <end position="195"/>
    </location>
</feature>
<accession>A0A316V8X6</accession>
<feature type="compositionally biased region" description="Basic and acidic residues" evidence="3">
    <location>
        <begin position="12"/>
        <end position="38"/>
    </location>
</feature>
<dbReference type="PANTHER" id="PTHR23236:SF51">
    <property type="entry name" value="NUCLEOLAR PROTEIN 6"/>
    <property type="match status" value="1"/>
</dbReference>
<evidence type="ECO:0000313" key="6">
    <source>
        <dbReference type="Proteomes" id="UP000245771"/>
    </source>
</evidence>
<keyword evidence="1 2" id="KW-0694">RNA-binding</keyword>
<dbReference type="InterPro" id="IPR034228">
    <property type="entry name" value="Nop6_RRM"/>
</dbReference>
<evidence type="ECO:0000256" key="1">
    <source>
        <dbReference type="ARBA" id="ARBA00022884"/>
    </source>
</evidence>
<dbReference type="InterPro" id="IPR012677">
    <property type="entry name" value="Nucleotide-bd_a/b_plait_sf"/>
</dbReference>
<feature type="domain" description="RRM" evidence="4">
    <location>
        <begin position="148"/>
        <end position="251"/>
    </location>
</feature>
<feature type="region of interest" description="Disordered" evidence="3">
    <location>
        <begin position="1"/>
        <end position="146"/>
    </location>
</feature>
<dbReference type="Pfam" id="PF00076">
    <property type="entry name" value="RRM_1"/>
    <property type="match status" value="1"/>
</dbReference>
<feature type="region of interest" description="Disordered" evidence="3">
    <location>
        <begin position="178"/>
        <end position="213"/>
    </location>
</feature>
<keyword evidence="6" id="KW-1185">Reference proteome</keyword>
<dbReference type="Proteomes" id="UP000245771">
    <property type="component" value="Unassembled WGS sequence"/>
</dbReference>
<dbReference type="RefSeq" id="XP_025353996.1">
    <property type="nucleotide sequence ID" value="XM_025499113.1"/>
</dbReference>
<dbReference type="FunCoup" id="A0A316V8X6">
    <property type="interactions" value="134"/>
</dbReference>
<dbReference type="GO" id="GO:0005730">
    <property type="term" value="C:nucleolus"/>
    <property type="evidence" value="ECO:0007669"/>
    <property type="project" value="TreeGrafter"/>
</dbReference>
<reference evidence="5 6" key="1">
    <citation type="journal article" date="2018" name="Mol. Biol. Evol.">
        <title>Broad Genomic Sampling Reveals a Smut Pathogenic Ancestry of the Fungal Clade Ustilaginomycotina.</title>
        <authorList>
            <person name="Kijpornyongpan T."/>
            <person name="Mondo S.J."/>
            <person name="Barry K."/>
            <person name="Sandor L."/>
            <person name="Lee J."/>
            <person name="Lipzen A."/>
            <person name="Pangilinan J."/>
            <person name="LaButti K."/>
            <person name="Hainaut M."/>
            <person name="Henrissat B."/>
            <person name="Grigoriev I.V."/>
            <person name="Spatafora J.W."/>
            <person name="Aime M.C."/>
        </authorList>
    </citation>
    <scope>NUCLEOTIDE SEQUENCE [LARGE SCALE GENOMIC DNA]</scope>
    <source>
        <strain evidence="5 6">MCA 3882</strain>
    </source>
</reference>
<feature type="region of interest" description="Disordered" evidence="3">
    <location>
        <begin position="245"/>
        <end position="341"/>
    </location>
</feature>
<gene>
    <name evidence="5" type="ORF">FA14DRAFT_161420</name>
</gene>
<evidence type="ECO:0000259" key="4">
    <source>
        <dbReference type="PROSITE" id="PS50102"/>
    </source>
</evidence>
<evidence type="ECO:0000313" key="5">
    <source>
        <dbReference type="EMBL" id="PWN33694.1"/>
    </source>
</evidence>
<dbReference type="PANTHER" id="PTHR23236">
    <property type="entry name" value="EUKARYOTIC TRANSLATION INITIATION FACTOR 4B/4H"/>
    <property type="match status" value="1"/>
</dbReference>
<dbReference type="GO" id="GO:0019843">
    <property type="term" value="F:rRNA binding"/>
    <property type="evidence" value="ECO:0007669"/>
    <property type="project" value="TreeGrafter"/>
</dbReference>
<dbReference type="AlphaFoldDB" id="A0A316V8X6"/>
<protein>
    <recommendedName>
        <fullName evidence="4">RRM domain-containing protein</fullName>
    </recommendedName>
</protein>
<dbReference type="OrthoDB" id="167718at2759"/>